<protein>
    <submittedName>
        <fullName evidence="3">Histone deacetylase</fullName>
    </submittedName>
</protein>
<dbReference type="InterPro" id="IPR000286">
    <property type="entry name" value="HDACs"/>
</dbReference>
<dbReference type="InterPro" id="IPR023801">
    <property type="entry name" value="His_deacetylse_dom"/>
</dbReference>
<keyword evidence="4" id="KW-1185">Reference proteome</keyword>
<name>A0A8J3I7R6_9CHLR</name>
<reference evidence="3" key="1">
    <citation type="submission" date="2020-10" db="EMBL/GenBank/DDBJ databases">
        <title>Taxonomic study of unclassified bacteria belonging to the class Ktedonobacteria.</title>
        <authorList>
            <person name="Yabe S."/>
            <person name="Wang C.M."/>
            <person name="Zheng Y."/>
            <person name="Sakai Y."/>
            <person name="Cavaletti L."/>
            <person name="Monciardini P."/>
            <person name="Donadio S."/>
        </authorList>
    </citation>
    <scope>NUCLEOTIDE SEQUENCE</scope>
    <source>
        <strain evidence="3">SOSP1-1</strain>
    </source>
</reference>
<dbReference type="SUPFAM" id="SSF52768">
    <property type="entry name" value="Arginase/deacetylase"/>
    <property type="match status" value="1"/>
</dbReference>
<dbReference type="Gene3D" id="3.40.800.20">
    <property type="entry name" value="Histone deacetylase domain"/>
    <property type="match status" value="1"/>
</dbReference>
<dbReference type="CDD" id="cd09992">
    <property type="entry name" value="HDAC_classII"/>
    <property type="match status" value="1"/>
</dbReference>
<evidence type="ECO:0000259" key="2">
    <source>
        <dbReference type="Pfam" id="PF00850"/>
    </source>
</evidence>
<feature type="domain" description="Histone deacetylase" evidence="2">
    <location>
        <begin position="20"/>
        <end position="320"/>
    </location>
</feature>
<dbReference type="PANTHER" id="PTHR10625">
    <property type="entry name" value="HISTONE DEACETYLASE HDAC1-RELATED"/>
    <property type="match status" value="1"/>
</dbReference>
<dbReference type="Pfam" id="PF00850">
    <property type="entry name" value="Hist_deacetyl"/>
    <property type="match status" value="1"/>
</dbReference>
<dbReference type="Proteomes" id="UP000612362">
    <property type="component" value="Unassembled WGS sequence"/>
</dbReference>
<dbReference type="InterPro" id="IPR023696">
    <property type="entry name" value="Ureohydrolase_dom_sf"/>
</dbReference>
<proteinExistence type="inferred from homology"/>
<dbReference type="PANTHER" id="PTHR10625:SF10">
    <property type="entry name" value="HISTONE DEACETYLASE HDAC1"/>
    <property type="match status" value="1"/>
</dbReference>
<dbReference type="GO" id="GO:0040029">
    <property type="term" value="P:epigenetic regulation of gene expression"/>
    <property type="evidence" value="ECO:0007669"/>
    <property type="project" value="TreeGrafter"/>
</dbReference>
<evidence type="ECO:0000313" key="4">
    <source>
        <dbReference type="Proteomes" id="UP000612362"/>
    </source>
</evidence>
<comment type="similarity">
    <text evidence="1">Belongs to the histone deacetylase family.</text>
</comment>
<dbReference type="PRINTS" id="PR01270">
    <property type="entry name" value="HDASUPER"/>
</dbReference>
<gene>
    <name evidence="3" type="ORF">KSX_83440</name>
</gene>
<dbReference type="EMBL" id="BNJF01000007">
    <property type="protein sequence ID" value="GHO50181.1"/>
    <property type="molecule type" value="Genomic_DNA"/>
</dbReference>
<dbReference type="InterPro" id="IPR037138">
    <property type="entry name" value="His_deacetylse_dom_sf"/>
</dbReference>
<sequence length="384" mass="42485">MTTALIYDPIFLEHITPEQHPERPQRLDESMKLLEALDWLKRDDLVQLAPRAATIDELAAVHERQYIQEVEAASKDAARIEATGGRKTQFFATDTYVSAKSYEAALKAAGAPLTAIDALLKGEIKNAYCLVRPPGHHAVAESAMGFCLFNNVAVAARYAIEHHGLERVMIIDYDVHHGNGTQEMFYDDPRVLYFSIHQAPFYPGTGASTELGEGDAVGTTVNVPLPAQTGYHVYEAVFRQVMAPIMDRFDPQLILVSAGFDAHWDDPIGDMFLSTAAFFQLNKIILDNAQQICDGRVIMVQEGGYSISALEAGVATSINQLLGGNAAVDDLGQAPDMNYQLNLDVLIGELRRIHGLKGYRMRHKPKPDIERLRREVKGPEADKK</sequence>
<evidence type="ECO:0000313" key="3">
    <source>
        <dbReference type="EMBL" id="GHO50181.1"/>
    </source>
</evidence>
<dbReference type="RefSeq" id="WP_220199237.1">
    <property type="nucleotide sequence ID" value="NZ_BNJF01000007.1"/>
</dbReference>
<dbReference type="GO" id="GO:0004407">
    <property type="term" value="F:histone deacetylase activity"/>
    <property type="evidence" value="ECO:0007669"/>
    <property type="project" value="TreeGrafter"/>
</dbReference>
<dbReference type="AlphaFoldDB" id="A0A8J3I7R6"/>
<comment type="caution">
    <text evidence="3">The sequence shown here is derived from an EMBL/GenBank/DDBJ whole genome shotgun (WGS) entry which is preliminary data.</text>
</comment>
<accession>A0A8J3I7R6</accession>
<organism evidence="3 4">
    <name type="scientific">Ktedonospora formicarum</name>
    <dbReference type="NCBI Taxonomy" id="2778364"/>
    <lineage>
        <taxon>Bacteria</taxon>
        <taxon>Bacillati</taxon>
        <taxon>Chloroflexota</taxon>
        <taxon>Ktedonobacteria</taxon>
        <taxon>Ktedonobacterales</taxon>
        <taxon>Ktedonobacteraceae</taxon>
        <taxon>Ktedonospora</taxon>
    </lineage>
</organism>
<evidence type="ECO:0000256" key="1">
    <source>
        <dbReference type="ARBA" id="ARBA00005947"/>
    </source>
</evidence>